<dbReference type="RefSeq" id="WP_024071154.1">
    <property type="nucleotide sequence ID" value="NC_023062.1"/>
</dbReference>
<evidence type="ECO:0000313" key="2">
    <source>
        <dbReference type="Proteomes" id="UP000018745"/>
    </source>
</evidence>
<accession>A0ABM5P195</accession>
<organism evidence="1 2">
    <name type="scientific">Mycoplasma ovis str. Michigan</name>
    <dbReference type="NCBI Taxonomy" id="1415773"/>
    <lineage>
        <taxon>Bacteria</taxon>
        <taxon>Bacillati</taxon>
        <taxon>Mycoplasmatota</taxon>
        <taxon>Mollicutes</taxon>
        <taxon>Mycoplasmataceae</taxon>
        <taxon>Mycoplasma</taxon>
    </lineage>
</organism>
<sequence length="218" mass="26134">MLHIFVANKQTLKIYLEHLFVGIGKEGEMSPFLKKCNVNHNWTKEKVLVKMLSDISRVREGDKIVFYLQEAWNQKGKFFGVFEAQSRAFFDEIDNHNFLLQELKKEIPYRLLIKPWKVFAKGIVEQEILDDLDCKEKPWQMYWNLIYRKIKGNRCCVAITEFAERELIKKFIAINNDSSLVGDNFSFDLEKEEIVLTDQRKDIYRETRKLWYSFKIYL</sequence>
<gene>
    <name evidence="1" type="ORF">OVS_01850</name>
</gene>
<reference evidence="1 2" key="1">
    <citation type="journal article" date="2014" name="Genome Announc.">
        <title>Complete Genome Sequence of Mycoplasma ovis Strain Michigan, a Hemoplasma of Sheep with Two Distinct 16S rRNA Genes.</title>
        <authorList>
            <person name="Deshuillers P.L."/>
            <person name="Santos A.P."/>
            <person name="do Nascimento N.C."/>
            <person name="Hampel J.A."/>
            <person name="Bergin I.L."/>
            <person name="Dyson M.C."/>
            <person name="Messick J.B."/>
        </authorList>
    </citation>
    <scope>NUCLEOTIDE SEQUENCE [LARGE SCALE GENOMIC DNA]</scope>
    <source>
        <strain evidence="1 2">Michigan</strain>
    </source>
</reference>
<keyword evidence="2" id="KW-1185">Reference proteome</keyword>
<protein>
    <recommendedName>
        <fullName evidence="3">EVE domain-containing protein</fullName>
    </recommendedName>
</protein>
<proteinExistence type="predicted"/>
<evidence type="ECO:0000313" key="1">
    <source>
        <dbReference type="EMBL" id="AHC40253.1"/>
    </source>
</evidence>
<evidence type="ECO:0008006" key="3">
    <source>
        <dbReference type="Google" id="ProtNLM"/>
    </source>
</evidence>
<name>A0ABM5P195_9MOLU</name>
<dbReference type="Proteomes" id="UP000018745">
    <property type="component" value="Chromosome"/>
</dbReference>
<dbReference type="Gene3D" id="3.10.590.10">
    <property type="entry name" value="ph1033 like domains"/>
    <property type="match status" value="1"/>
</dbReference>
<dbReference type="EMBL" id="CP006935">
    <property type="protein sequence ID" value="AHC40253.1"/>
    <property type="molecule type" value="Genomic_DNA"/>
</dbReference>